<keyword evidence="4" id="KW-0547">Nucleotide-binding</keyword>
<dbReference type="GeneID" id="113690110"/>
<keyword evidence="6" id="KW-0067">ATP-binding</keyword>
<evidence type="ECO:0000256" key="2">
    <source>
        <dbReference type="ARBA" id="ARBA00022614"/>
    </source>
</evidence>
<dbReference type="Pfam" id="PF23559">
    <property type="entry name" value="WHD_DRP"/>
    <property type="match status" value="1"/>
</dbReference>
<evidence type="ECO:0000313" key="12">
    <source>
        <dbReference type="RefSeq" id="XP_027063734.2"/>
    </source>
</evidence>
<evidence type="ECO:0000256" key="1">
    <source>
        <dbReference type="ARBA" id="ARBA00008894"/>
    </source>
</evidence>
<keyword evidence="5" id="KW-0611">Plant defense</keyword>
<keyword evidence="11" id="KW-1185">Reference proteome</keyword>
<dbReference type="Gene3D" id="1.10.8.430">
    <property type="entry name" value="Helical domain of apoptotic protease-activating factors"/>
    <property type="match status" value="1"/>
</dbReference>
<dbReference type="PANTHER" id="PTHR23155">
    <property type="entry name" value="DISEASE RESISTANCE PROTEIN RP"/>
    <property type="match status" value="1"/>
</dbReference>
<evidence type="ECO:0000256" key="7">
    <source>
        <dbReference type="SAM" id="MobiDB-lite"/>
    </source>
</evidence>
<dbReference type="InterPro" id="IPR044974">
    <property type="entry name" value="Disease_R_plants"/>
</dbReference>
<keyword evidence="3" id="KW-0677">Repeat</keyword>
<evidence type="ECO:0000256" key="3">
    <source>
        <dbReference type="ARBA" id="ARBA00022737"/>
    </source>
</evidence>
<dbReference type="AlphaFoldDB" id="A0A6P6SD74"/>
<dbReference type="Pfam" id="PF23598">
    <property type="entry name" value="LRR_14"/>
    <property type="match status" value="1"/>
</dbReference>
<name>A0A6P6SD74_COFAR</name>
<protein>
    <submittedName>
        <fullName evidence="12">Late blight resistance protein homolog R1A-3</fullName>
    </submittedName>
</protein>
<feature type="domain" description="Disease resistance protein winged helix" evidence="9">
    <location>
        <begin position="466"/>
        <end position="536"/>
    </location>
</feature>
<dbReference type="OrthoDB" id="646178at2759"/>
<evidence type="ECO:0000256" key="5">
    <source>
        <dbReference type="ARBA" id="ARBA00022821"/>
    </source>
</evidence>
<evidence type="ECO:0000259" key="9">
    <source>
        <dbReference type="Pfam" id="PF23559"/>
    </source>
</evidence>
<feature type="domain" description="NB-ARC" evidence="8">
    <location>
        <begin position="224"/>
        <end position="380"/>
    </location>
</feature>
<evidence type="ECO:0000256" key="6">
    <source>
        <dbReference type="ARBA" id="ARBA00022840"/>
    </source>
</evidence>
<dbReference type="RefSeq" id="XP_027063734.2">
    <property type="nucleotide sequence ID" value="XM_027207933.2"/>
</dbReference>
<dbReference type="Pfam" id="PF00931">
    <property type="entry name" value="NB-ARC"/>
    <property type="match status" value="1"/>
</dbReference>
<evidence type="ECO:0000259" key="10">
    <source>
        <dbReference type="Pfam" id="PF23598"/>
    </source>
</evidence>
<dbReference type="GO" id="GO:0005524">
    <property type="term" value="F:ATP binding"/>
    <property type="evidence" value="ECO:0007669"/>
    <property type="project" value="UniProtKB-KW"/>
</dbReference>
<dbReference type="Gene3D" id="3.80.10.10">
    <property type="entry name" value="Ribonuclease Inhibitor"/>
    <property type="match status" value="1"/>
</dbReference>
<keyword evidence="2" id="KW-0433">Leucine-rich repeat</keyword>
<comment type="similarity">
    <text evidence="1">Belongs to the disease resistance NB-LRR family.</text>
</comment>
<accession>A0A6P6SD74</accession>
<reference evidence="11" key="1">
    <citation type="journal article" date="2025" name="Foods">
        <title>Unveiling the Microbial Signatures of Arabica Coffee Cherries: Insights into Ripeness Specific Diversity, Functional Traits, and Implications for Quality and Safety.</title>
        <authorList>
            <consortium name="RefSeq"/>
            <person name="Tenea G.N."/>
            <person name="Cifuentes V."/>
            <person name="Reyes P."/>
            <person name="Cevallos-Vallejos M."/>
        </authorList>
    </citation>
    <scope>NUCLEOTIDE SEQUENCE [LARGE SCALE GENOMIC DNA]</scope>
</reference>
<feature type="region of interest" description="Disordered" evidence="7">
    <location>
        <begin position="178"/>
        <end position="223"/>
    </location>
</feature>
<dbReference type="SUPFAM" id="SSF52058">
    <property type="entry name" value="L domain-like"/>
    <property type="match status" value="1"/>
</dbReference>
<dbReference type="InterPro" id="IPR042197">
    <property type="entry name" value="Apaf_helical"/>
</dbReference>
<dbReference type="InterPro" id="IPR027417">
    <property type="entry name" value="P-loop_NTPase"/>
</dbReference>
<dbReference type="PANTHER" id="PTHR23155:SF1193">
    <property type="entry name" value="DISEASE RESISTANCE PROTEIN RPP13-RELATED"/>
    <property type="match status" value="1"/>
</dbReference>
<dbReference type="Gene3D" id="3.40.50.300">
    <property type="entry name" value="P-loop containing nucleotide triphosphate hydrolases"/>
    <property type="match status" value="1"/>
</dbReference>
<proteinExistence type="inferred from homology"/>
<dbReference type="InterPro" id="IPR002182">
    <property type="entry name" value="NB-ARC"/>
</dbReference>
<dbReference type="SUPFAM" id="SSF52540">
    <property type="entry name" value="P-loop containing nucleoside triphosphate hydrolases"/>
    <property type="match status" value="1"/>
</dbReference>
<dbReference type="GO" id="GO:0043531">
    <property type="term" value="F:ADP binding"/>
    <property type="evidence" value="ECO:0007669"/>
    <property type="project" value="InterPro"/>
</dbReference>
<evidence type="ECO:0000313" key="11">
    <source>
        <dbReference type="Proteomes" id="UP001652660"/>
    </source>
</evidence>
<dbReference type="Proteomes" id="UP001652660">
    <property type="component" value="Chromosome 5c"/>
</dbReference>
<reference evidence="12" key="2">
    <citation type="submission" date="2025-08" db="UniProtKB">
        <authorList>
            <consortium name="RefSeq"/>
        </authorList>
    </citation>
    <scope>IDENTIFICATION</scope>
    <source>
        <tissue evidence="12">Leaves</tissue>
    </source>
</reference>
<dbReference type="PRINTS" id="PR00364">
    <property type="entry name" value="DISEASERSIST"/>
</dbReference>
<dbReference type="Gene3D" id="1.10.10.10">
    <property type="entry name" value="Winged helix-like DNA-binding domain superfamily/Winged helix DNA-binding domain"/>
    <property type="match status" value="1"/>
</dbReference>
<feature type="domain" description="Disease resistance R13L4/SHOC-2-like LRR" evidence="10">
    <location>
        <begin position="582"/>
        <end position="811"/>
    </location>
</feature>
<dbReference type="GO" id="GO:0098542">
    <property type="term" value="P:defense response to other organism"/>
    <property type="evidence" value="ECO:0007669"/>
    <property type="project" value="TreeGrafter"/>
</dbReference>
<dbReference type="InterPro" id="IPR032675">
    <property type="entry name" value="LRR_dom_sf"/>
</dbReference>
<dbReference type="InterPro" id="IPR058922">
    <property type="entry name" value="WHD_DRP"/>
</dbReference>
<dbReference type="InterPro" id="IPR055414">
    <property type="entry name" value="LRR_R13L4/SHOC2-like"/>
</dbReference>
<sequence>MDKAIELGVEAIFTNVLQLIDDNRKLMSGNDAVIEDLTKSLILVKKFMELYTEEYYKDDILRTLANESRSLVHEVEDVLETHIVEESRFKNKNFVEKLLSLLVSPGNSRNFGKAIRELSEKVRKACDENKEIGLRIKTSKASGMLGPIPADNNTPAGNQWGDRIIGFEDAADTVLDLLGVPNLDPGRSDRKRKRQSTSEAEQHGDENPLEIVSSTSEAEQHGDENPLEIVSIHGMLGLGKTTLARKVLNDPQVEYHFFTRIFVSVSKDYNKKEVLLSILSTFIKDIRDRNMSVQELVAEVRKTLKYKYLIVMDDVWDIKAWEDLKDAFPDYNKGSRVLITTRQESMAKRAATKTDPYLLRFMTIEEAEELLRTKVFNENECPEKLQPAESRILKKCGGLPLAIVVTAGILRNDPENDKWWENVAQKSLSMDELDSDSQKQLVDDLIRRSYDNLLHVYKSCFLYLGVFPEDLEIQVSKLFQLWIAEGFIPQIERESMEETAERCLRELVDRNLVMVRQRTLSGRIKTCLVHDTLRDFCKRTAKAENLFQECDVGTVSSSSRRLCCINSHFSSYVSNQQPAQNVRSFLSFGLEETTLNRHLCSDVFKLFKLLRVLDILSIKLPGTRFPTQLLNLVLLKFIAICCELTVLPRKMSSLLNLQTLVVHTTSSTLDIQADIWSMTKLRYLHTNTSTILPKCLEQSPGGENLQTLSTVSPESLTKDVFKRARNLKKLGICGKLNNLVEANGESSLFDCLCELNSLENLKLYGDDVSSKLLALPQAHKFPPRLTRLSLHNTSLNWDYMSILGNLRYLEVLKLKDYAFKGDYWKTKQGGFPSLKVFFIGATDLTRWDAKANDFPELKCLILKQCKTLERIPSDFVHMKKLEMIKVEHTKDSVVSSARRIVQLQLEVLLQQKSKKTSPVKLIVYPPEY</sequence>
<organism evidence="11 12">
    <name type="scientific">Coffea arabica</name>
    <name type="common">Arabian coffee</name>
    <dbReference type="NCBI Taxonomy" id="13443"/>
    <lineage>
        <taxon>Eukaryota</taxon>
        <taxon>Viridiplantae</taxon>
        <taxon>Streptophyta</taxon>
        <taxon>Embryophyta</taxon>
        <taxon>Tracheophyta</taxon>
        <taxon>Spermatophyta</taxon>
        <taxon>Magnoliopsida</taxon>
        <taxon>eudicotyledons</taxon>
        <taxon>Gunneridae</taxon>
        <taxon>Pentapetalae</taxon>
        <taxon>asterids</taxon>
        <taxon>lamiids</taxon>
        <taxon>Gentianales</taxon>
        <taxon>Rubiaceae</taxon>
        <taxon>Ixoroideae</taxon>
        <taxon>Gardenieae complex</taxon>
        <taxon>Bertiereae - Coffeeae clade</taxon>
        <taxon>Coffeeae</taxon>
        <taxon>Coffea</taxon>
    </lineage>
</organism>
<evidence type="ECO:0000259" key="8">
    <source>
        <dbReference type="Pfam" id="PF00931"/>
    </source>
</evidence>
<gene>
    <name evidence="12" type="primary">LOC113690110</name>
</gene>
<dbReference type="InterPro" id="IPR036388">
    <property type="entry name" value="WH-like_DNA-bd_sf"/>
</dbReference>
<evidence type="ECO:0000256" key="4">
    <source>
        <dbReference type="ARBA" id="ARBA00022741"/>
    </source>
</evidence>